<feature type="binding site" evidence="7">
    <location>
        <position position="223"/>
    </location>
    <ligand>
        <name>a divalent metal cation</name>
        <dbReference type="ChEBI" id="CHEBI:60240"/>
        <label>1</label>
    </ligand>
</feature>
<evidence type="ECO:0000313" key="8">
    <source>
        <dbReference type="EMBL" id="CAG9826485.1"/>
    </source>
</evidence>
<evidence type="ECO:0000313" key="9">
    <source>
        <dbReference type="Proteomes" id="UP001153709"/>
    </source>
</evidence>
<accession>A0A9N9X8V2</accession>
<comment type="similarity">
    <text evidence="1">Belongs to the metallo-dependent hydrolases superfamily. TatD-type hydrolase family.</text>
</comment>
<protein>
    <recommendedName>
        <fullName evidence="5">Deoxyribonuclease TATDN1</fullName>
    </recommendedName>
</protein>
<dbReference type="OrthoDB" id="6079689at2759"/>
<keyword evidence="2" id="KW-0540">Nuclease</keyword>
<dbReference type="Pfam" id="PF01026">
    <property type="entry name" value="TatD_DNase"/>
    <property type="match status" value="1"/>
</dbReference>
<evidence type="ECO:0000256" key="7">
    <source>
        <dbReference type="PIRSR" id="PIRSR005902-1"/>
    </source>
</evidence>
<dbReference type="CDD" id="cd01310">
    <property type="entry name" value="TatD_DNAse"/>
    <property type="match status" value="1"/>
</dbReference>
<proteinExistence type="inferred from homology"/>
<evidence type="ECO:0000256" key="1">
    <source>
        <dbReference type="ARBA" id="ARBA00009275"/>
    </source>
</evidence>
<feature type="binding site" evidence="7">
    <location>
        <position position="175"/>
    </location>
    <ligand>
        <name>a divalent metal cation</name>
        <dbReference type="ChEBI" id="CHEBI:60240"/>
        <label>2</label>
    </ligand>
</feature>
<dbReference type="PIRSF" id="PIRSF005902">
    <property type="entry name" value="DNase_TatD"/>
    <property type="match status" value="1"/>
</dbReference>
<keyword evidence="9" id="KW-1185">Reference proteome</keyword>
<evidence type="ECO:0000256" key="5">
    <source>
        <dbReference type="ARBA" id="ARBA00039767"/>
    </source>
</evidence>
<name>A0A9N9X8V2_DIABA</name>
<keyword evidence="3 7" id="KW-0479">Metal-binding</keyword>
<dbReference type="PANTHER" id="PTHR10060">
    <property type="entry name" value="TATD FAMILY DEOXYRIBONUCLEASE"/>
    <property type="match status" value="1"/>
</dbReference>
<feature type="binding site" evidence="7">
    <location>
        <position position="152"/>
    </location>
    <ligand>
        <name>a divalent metal cation</name>
        <dbReference type="ChEBI" id="CHEBI:60240"/>
        <label>2</label>
    </ligand>
</feature>
<dbReference type="GO" id="GO:0005829">
    <property type="term" value="C:cytosol"/>
    <property type="evidence" value="ECO:0007669"/>
    <property type="project" value="TreeGrafter"/>
</dbReference>
<dbReference type="FunFam" id="3.20.20.140:FF:000040">
    <property type="entry name" value="Putative tatD related deoxyribonuclease"/>
    <property type="match status" value="1"/>
</dbReference>
<sequence>MASLRKFIDIGANLTDSMYSGIYNGNKKHEPDLKQVLNRSWKAGIQKMIITGGNLDESKKALEVADNDERLFVTVGCHPTQCKEFEDNGEDGHSYLDKLKDIIVEAGDKVVAVGECGLDYDRLQFCPKDIQLKYFELQLSLSKTFNLPLFLHCRNAADDLYNILVRYRGLTGVVHSFDGSIDEANKFLELGYYIGLNGCSLKTLQNLETVKSLPSNKILLETDCPWCEVRPSHAGYQFISKESLDVPSVKKEKWIPDHMVKSRNEPCNIRQILDIVAKVKNENSDVLCEQIYQNSLQVFFPDKKNYSNVIKY</sequence>
<evidence type="ECO:0000256" key="2">
    <source>
        <dbReference type="ARBA" id="ARBA00022722"/>
    </source>
</evidence>
<dbReference type="SUPFAM" id="SSF51556">
    <property type="entry name" value="Metallo-dependent hydrolases"/>
    <property type="match status" value="1"/>
</dbReference>
<evidence type="ECO:0000256" key="3">
    <source>
        <dbReference type="ARBA" id="ARBA00022723"/>
    </source>
</evidence>
<dbReference type="PROSITE" id="PS01090">
    <property type="entry name" value="TATD_2"/>
    <property type="match status" value="1"/>
</dbReference>
<reference evidence="8" key="1">
    <citation type="submission" date="2022-01" db="EMBL/GenBank/DDBJ databases">
        <authorList>
            <person name="King R."/>
        </authorList>
    </citation>
    <scope>NUCLEOTIDE SEQUENCE</scope>
</reference>
<dbReference type="GO" id="GO:0008296">
    <property type="term" value="F:3'-5'-DNA exonuclease activity"/>
    <property type="evidence" value="ECO:0007669"/>
    <property type="project" value="TreeGrafter"/>
</dbReference>
<feature type="binding site" evidence="7">
    <location>
        <position position="115"/>
    </location>
    <ligand>
        <name>a divalent metal cation</name>
        <dbReference type="ChEBI" id="CHEBI:60240"/>
        <label>1</label>
    </ligand>
</feature>
<dbReference type="InterPro" id="IPR001130">
    <property type="entry name" value="TatD-like"/>
</dbReference>
<evidence type="ECO:0000256" key="4">
    <source>
        <dbReference type="ARBA" id="ARBA00022801"/>
    </source>
</evidence>
<comment type="function">
    <text evidence="6">Deoxyribonuclease which catalyzes (in vitro) the decatenation of kinetoplast DNA, which are circular DNA catenated to each other, producing linear DNA molecules. Plays an important role in chromosomal segregation and cell cycle progression during eye development probably via its DNA decatenation activity.</text>
</comment>
<dbReference type="PROSITE" id="PS01091">
    <property type="entry name" value="TATD_3"/>
    <property type="match status" value="1"/>
</dbReference>
<dbReference type="InterPro" id="IPR050891">
    <property type="entry name" value="TatD-type_Hydrolase"/>
</dbReference>
<dbReference type="PANTHER" id="PTHR10060:SF15">
    <property type="entry name" value="DEOXYRIBONUCLEASE TATDN1"/>
    <property type="match status" value="1"/>
</dbReference>
<organism evidence="8 9">
    <name type="scientific">Diabrotica balteata</name>
    <name type="common">Banded cucumber beetle</name>
    <dbReference type="NCBI Taxonomy" id="107213"/>
    <lineage>
        <taxon>Eukaryota</taxon>
        <taxon>Metazoa</taxon>
        <taxon>Ecdysozoa</taxon>
        <taxon>Arthropoda</taxon>
        <taxon>Hexapoda</taxon>
        <taxon>Insecta</taxon>
        <taxon>Pterygota</taxon>
        <taxon>Neoptera</taxon>
        <taxon>Endopterygota</taxon>
        <taxon>Coleoptera</taxon>
        <taxon>Polyphaga</taxon>
        <taxon>Cucujiformia</taxon>
        <taxon>Chrysomeloidea</taxon>
        <taxon>Chrysomelidae</taxon>
        <taxon>Galerucinae</taxon>
        <taxon>Diabroticina</taxon>
        <taxon>Diabroticites</taxon>
        <taxon>Diabrotica</taxon>
    </lineage>
</organism>
<dbReference type="Proteomes" id="UP001153709">
    <property type="component" value="Chromosome 1"/>
</dbReference>
<evidence type="ECO:0000256" key="6">
    <source>
        <dbReference type="ARBA" id="ARBA00045223"/>
    </source>
</evidence>
<dbReference type="AlphaFoldDB" id="A0A9N9X8V2"/>
<dbReference type="InterPro" id="IPR018228">
    <property type="entry name" value="DNase_TatD-rel_CS"/>
</dbReference>
<dbReference type="GO" id="GO:0046872">
    <property type="term" value="F:metal ion binding"/>
    <property type="evidence" value="ECO:0007669"/>
    <property type="project" value="UniProtKB-KW"/>
</dbReference>
<gene>
    <name evidence="8" type="ORF">DIABBA_LOCUS597</name>
</gene>
<keyword evidence="4" id="KW-0378">Hydrolase</keyword>
<dbReference type="Gene3D" id="3.20.20.140">
    <property type="entry name" value="Metal-dependent hydrolases"/>
    <property type="match status" value="1"/>
</dbReference>
<dbReference type="InterPro" id="IPR032466">
    <property type="entry name" value="Metal_Hydrolase"/>
</dbReference>
<dbReference type="EMBL" id="OU898276">
    <property type="protein sequence ID" value="CAG9826485.1"/>
    <property type="molecule type" value="Genomic_DNA"/>
</dbReference>